<dbReference type="EMBL" id="AGNL01007497">
    <property type="protein sequence ID" value="EJK71216.1"/>
    <property type="molecule type" value="Genomic_DNA"/>
</dbReference>
<gene>
    <name evidence="2" type="ORF">THAOC_07368</name>
</gene>
<comment type="caution">
    <text evidence="2">The sequence shown here is derived from an EMBL/GenBank/DDBJ whole genome shotgun (WGS) entry which is preliminary data.</text>
</comment>
<accession>K0TCP4</accession>
<feature type="region of interest" description="Disordered" evidence="1">
    <location>
        <begin position="1"/>
        <end position="55"/>
    </location>
</feature>
<evidence type="ECO:0000313" key="3">
    <source>
        <dbReference type="Proteomes" id="UP000266841"/>
    </source>
</evidence>
<organism evidence="2 3">
    <name type="scientific">Thalassiosira oceanica</name>
    <name type="common">Marine diatom</name>
    <dbReference type="NCBI Taxonomy" id="159749"/>
    <lineage>
        <taxon>Eukaryota</taxon>
        <taxon>Sar</taxon>
        <taxon>Stramenopiles</taxon>
        <taxon>Ochrophyta</taxon>
        <taxon>Bacillariophyta</taxon>
        <taxon>Coscinodiscophyceae</taxon>
        <taxon>Thalassiosirophycidae</taxon>
        <taxon>Thalassiosirales</taxon>
        <taxon>Thalassiosiraceae</taxon>
        <taxon>Thalassiosira</taxon>
    </lineage>
</organism>
<evidence type="ECO:0000256" key="1">
    <source>
        <dbReference type="SAM" id="MobiDB-lite"/>
    </source>
</evidence>
<name>K0TCP4_THAOC</name>
<feature type="compositionally biased region" description="Polar residues" evidence="1">
    <location>
        <begin position="23"/>
        <end position="36"/>
    </location>
</feature>
<protein>
    <submittedName>
        <fullName evidence="2">Uncharacterized protein</fullName>
    </submittedName>
</protein>
<feature type="region of interest" description="Disordered" evidence="1">
    <location>
        <begin position="117"/>
        <end position="193"/>
    </location>
</feature>
<feature type="compositionally biased region" description="Polar residues" evidence="1">
    <location>
        <begin position="139"/>
        <end position="150"/>
    </location>
</feature>
<feature type="compositionally biased region" description="Pro residues" evidence="1">
    <location>
        <begin position="170"/>
        <end position="182"/>
    </location>
</feature>
<sequence>MKSHVGTTEAGVDNVGWEKKSTAPGSSTLSTDSVEGSSALPIFQHGESSDDGSALRSWATAQEKHGRTPDQRFRDQVFDHYKNNWSNNWSQLECRAAFFSLTTSHPAPFDVITTAAPTGSATSPGISLATLTRHPPHVNISSRSLGSTPQKPSPSCSTTHSSTSSAPRPAARPPIGPRPGPTTDPHTFSQILP</sequence>
<evidence type="ECO:0000313" key="2">
    <source>
        <dbReference type="EMBL" id="EJK71216.1"/>
    </source>
</evidence>
<dbReference type="Proteomes" id="UP000266841">
    <property type="component" value="Unassembled WGS sequence"/>
</dbReference>
<keyword evidence="3" id="KW-1185">Reference proteome</keyword>
<dbReference type="AlphaFoldDB" id="K0TCP4"/>
<reference evidence="2 3" key="1">
    <citation type="journal article" date="2012" name="Genome Biol.">
        <title>Genome and low-iron response of an oceanic diatom adapted to chronic iron limitation.</title>
        <authorList>
            <person name="Lommer M."/>
            <person name="Specht M."/>
            <person name="Roy A.S."/>
            <person name="Kraemer L."/>
            <person name="Andreson R."/>
            <person name="Gutowska M.A."/>
            <person name="Wolf J."/>
            <person name="Bergner S.V."/>
            <person name="Schilhabel M.B."/>
            <person name="Klostermeier U.C."/>
            <person name="Beiko R.G."/>
            <person name="Rosenstiel P."/>
            <person name="Hippler M."/>
            <person name="Laroche J."/>
        </authorList>
    </citation>
    <scope>NUCLEOTIDE SEQUENCE [LARGE SCALE GENOMIC DNA]</scope>
    <source>
        <strain evidence="2 3">CCMP1005</strain>
    </source>
</reference>
<proteinExistence type="predicted"/>
<feature type="compositionally biased region" description="Low complexity" evidence="1">
    <location>
        <begin position="153"/>
        <end position="169"/>
    </location>
</feature>